<dbReference type="EMBL" id="PFEK01000051">
    <property type="protein sequence ID" value="PJE67405.1"/>
    <property type="molecule type" value="Genomic_DNA"/>
</dbReference>
<gene>
    <name evidence="1" type="ORF">COU95_02585</name>
</gene>
<dbReference type="Proteomes" id="UP000231474">
    <property type="component" value="Unassembled WGS sequence"/>
</dbReference>
<organism evidence="1 2">
    <name type="scientific">Candidatus Shapirobacteria bacterium CG10_big_fil_rev_8_21_14_0_10_40_9</name>
    <dbReference type="NCBI Taxonomy" id="1974888"/>
    <lineage>
        <taxon>Bacteria</taxon>
        <taxon>Candidatus Shapironibacteriota</taxon>
    </lineage>
</organism>
<proteinExistence type="predicted"/>
<accession>A0A2M8L3A3</accession>
<protein>
    <submittedName>
        <fullName evidence="1">Uncharacterized protein</fullName>
    </submittedName>
</protein>
<comment type="caution">
    <text evidence="1">The sequence shown here is derived from an EMBL/GenBank/DDBJ whole genome shotgun (WGS) entry which is preliminary data.</text>
</comment>
<evidence type="ECO:0000313" key="2">
    <source>
        <dbReference type="Proteomes" id="UP000231474"/>
    </source>
</evidence>
<evidence type="ECO:0000313" key="1">
    <source>
        <dbReference type="EMBL" id="PJE67405.1"/>
    </source>
</evidence>
<reference evidence="2" key="1">
    <citation type="submission" date="2017-09" db="EMBL/GenBank/DDBJ databases">
        <title>Depth-based differentiation of microbial function through sediment-hosted aquifers and enrichment of novel symbionts in the deep terrestrial subsurface.</title>
        <authorList>
            <person name="Probst A.J."/>
            <person name="Ladd B."/>
            <person name="Jarett J.K."/>
            <person name="Geller-Mcgrath D.E."/>
            <person name="Sieber C.M.K."/>
            <person name="Emerson J.B."/>
            <person name="Anantharaman K."/>
            <person name="Thomas B.C."/>
            <person name="Malmstrom R."/>
            <person name="Stieglmeier M."/>
            <person name="Klingl A."/>
            <person name="Woyke T."/>
            <person name="Ryan C.M."/>
            <person name="Banfield J.F."/>
        </authorList>
    </citation>
    <scope>NUCLEOTIDE SEQUENCE [LARGE SCALE GENOMIC DNA]</scope>
</reference>
<feature type="non-terminal residue" evidence="1">
    <location>
        <position position="1"/>
    </location>
</feature>
<name>A0A2M8L3A3_9BACT</name>
<dbReference type="AlphaFoldDB" id="A0A2M8L3A3"/>
<sequence>GKETNPGDMVRVINHSLEISVIELPKGKDVGLSSGKEIDRFNIGALVHKGDLVAYDYDSPYPSEGEEEGLSICVISPDKSVREISIKINK</sequence>